<organism evidence="7 8">
    <name type="scientific">Rubrivivax gelatinosus</name>
    <name type="common">Rhodocyclus gelatinosus</name>
    <name type="synonym">Rhodopseudomonas gelatinosa</name>
    <dbReference type="NCBI Taxonomy" id="28068"/>
    <lineage>
        <taxon>Bacteria</taxon>
        <taxon>Pseudomonadati</taxon>
        <taxon>Pseudomonadota</taxon>
        <taxon>Betaproteobacteria</taxon>
        <taxon>Burkholderiales</taxon>
        <taxon>Sphaerotilaceae</taxon>
        <taxon>Rubrivivax</taxon>
    </lineage>
</organism>
<feature type="transmembrane region" description="Helical" evidence="6">
    <location>
        <begin position="6"/>
        <end position="28"/>
    </location>
</feature>
<protein>
    <submittedName>
        <fullName evidence="7">Threonine transporter RhtB</fullName>
    </submittedName>
</protein>
<evidence type="ECO:0000256" key="5">
    <source>
        <dbReference type="ARBA" id="ARBA00023136"/>
    </source>
</evidence>
<dbReference type="InterPro" id="IPR001123">
    <property type="entry name" value="LeuE-type"/>
</dbReference>
<comment type="caution">
    <text evidence="7">The sequence shown here is derived from an EMBL/GenBank/DDBJ whole genome shotgun (WGS) entry which is preliminary data.</text>
</comment>
<evidence type="ECO:0000256" key="1">
    <source>
        <dbReference type="ARBA" id="ARBA00004651"/>
    </source>
</evidence>
<keyword evidence="5 6" id="KW-0472">Membrane</keyword>
<dbReference type="EMBL" id="NRRU01000081">
    <property type="protein sequence ID" value="MBK1714792.1"/>
    <property type="molecule type" value="Genomic_DNA"/>
</dbReference>
<accession>A0ABS1DXK0</accession>
<sequence>MLDVNWTLFVTASIVLILVPGQDMILVMSRSIAQGAAAGMATATGVCSGLIAHTIVAALGLGALIRASEWLYLGLQLAGAAYLACLGVQLLRAPQGPLEIAGAARVRPSRLFLDGALSNICNPKIAVFYLAFLPQFVAPGAAHATLSLFVLGLAFAVLALLVKAPIGLCAAALSGWLRAHPQALVWLFRASGVVLLGLALQLGLQQPF</sequence>
<reference evidence="7" key="2">
    <citation type="journal article" date="2020" name="Microorganisms">
        <title>Osmotic Adaptation and Compatible Solute Biosynthesis of Phototrophic Bacteria as Revealed from Genome Analyses.</title>
        <authorList>
            <person name="Imhoff J.F."/>
            <person name="Rahn T."/>
            <person name="Kunzel S."/>
            <person name="Keller A."/>
            <person name="Neulinger S.C."/>
        </authorList>
    </citation>
    <scope>NUCLEOTIDE SEQUENCE</scope>
    <source>
        <strain evidence="7">IM 151</strain>
    </source>
</reference>
<evidence type="ECO:0000256" key="3">
    <source>
        <dbReference type="ARBA" id="ARBA00022692"/>
    </source>
</evidence>
<evidence type="ECO:0000256" key="6">
    <source>
        <dbReference type="SAM" id="Phobius"/>
    </source>
</evidence>
<feature type="transmembrane region" description="Helical" evidence="6">
    <location>
        <begin position="183"/>
        <end position="204"/>
    </location>
</feature>
<proteinExistence type="predicted"/>
<comment type="subcellular location">
    <subcellularLocation>
        <location evidence="1">Cell membrane</location>
        <topology evidence="1">Multi-pass membrane protein</topology>
    </subcellularLocation>
</comment>
<reference evidence="7" key="1">
    <citation type="submission" date="2017-08" db="EMBL/GenBank/DDBJ databases">
        <authorList>
            <person name="Imhoff J.F."/>
            <person name="Rahn T."/>
            <person name="Kuenzel S."/>
            <person name="Neulinger S.C."/>
        </authorList>
    </citation>
    <scope>NUCLEOTIDE SEQUENCE</scope>
    <source>
        <strain evidence="7">IM 151</strain>
    </source>
</reference>
<keyword evidence="2" id="KW-1003">Cell membrane</keyword>
<evidence type="ECO:0000256" key="4">
    <source>
        <dbReference type="ARBA" id="ARBA00022989"/>
    </source>
</evidence>
<keyword evidence="3 6" id="KW-0812">Transmembrane</keyword>
<gene>
    <name evidence="7" type="ORF">CKO43_18690</name>
</gene>
<dbReference type="PANTHER" id="PTHR30086">
    <property type="entry name" value="ARGININE EXPORTER PROTEIN ARGO"/>
    <property type="match status" value="1"/>
</dbReference>
<keyword evidence="8" id="KW-1185">Reference proteome</keyword>
<name>A0ABS1DXK0_RUBGE</name>
<feature type="transmembrane region" description="Helical" evidence="6">
    <location>
        <begin position="40"/>
        <end position="64"/>
    </location>
</feature>
<feature type="transmembrane region" description="Helical" evidence="6">
    <location>
        <begin position="144"/>
        <end position="162"/>
    </location>
</feature>
<dbReference type="PANTHER" id="PTHR30086:SF20">
    <property type="entry name" value="ARGININE EXPORTER PROTEIN ARGO-RELATED"/>
    <property type="match status" value="1"/>
</dbReference>
<dbReference type="Pfam" id="PF01810">
    <property type="entry name" value="LysE"/>
    <property type="match status" value="1"/>
</dbReference>
<dbReference type="PIRSF" id="PIRSF006324">
    <property type="entry name" value="LeuE"/>
    <property type="match status" value="1"/>
</dbReference>
<dbReference type="RefSeq" id="WP_200379573.1">
    <property type="nucleotide sequence ID" value="NZ_NRRU01000081.1"/>
</dbReference>
<evidence type="ECO:0000256" key="2">
    <source>
        <dbReference type="ARBA" id="ARBA00022475"/>
    </source>
</evidence>
<evidence type="ECO:0000313" key="7">
    <source>
        <dbReference type="EMBL" id="MBK1714792.1"/>
    </source>
</evidence>
<dbReference type="Proteomes" id="UP001041814">
    <property type="component" value="Unassembled WGS sequence"/>
</dbReference>
<keyword evidence="4 6" id="KW-1133">Transmembrane helix</keyword>
<evidence type="ECO:0000313" key="8">
    <source>
        <dbReference type="Proteomes" id="UP001041814"/>
    </source>
</evidence>
<feature type="transmembrane region" description="Helical" evidence="6">
    <location>
        <begin position="70"/>
        <end position="91"/>
    </location>
</feature>